<dbReference type="InterPro" id="IPR027417">
    <property type="entry name" value="P-loop_NTPase"/>
</dbReference>
<evidence type="ECO:0000256" key="2">
    <source>
        <dbReference type="ARBA" id="ARBA00023125"/>
    </source>
</evidence>
<feature type="region of interest" description="Disordered" evidence="6">
    <location>
        <begin position="543"/>
        <end position="591"/>
    </location>
</feature>
<dbReference type="Gene3D" id="3.40.50.300">
    <property type="entry name" value="P-loop containing nucleotide triphosphate hydrolases"/>
    <property type="match status" value="1"/>
</dbReference>
<keyword evidence="3" id="KW-0804">Transcription</keyword>
<dbReference type="GO" id="GO:0005525">
    <property type="term" value="F:GTP binding"/>
    <property type="evidence" value="ECO:0007669"/>
    <property type="project" value="UniProtKB-KW"/>
</dbReference>
<feature type="domain" description="Zn(2)-C6 fungal-type" evidence="7">
    <location>
        <begin position="599"/>
        <end position="629"/>
    </location>
</feature>
<accession>W4K7E3</accession>
<keyword evidence="2" id="KW-0238">DNA-binding</keyword>
<dbReference type="PROSITE" id="PS50048">
    <property type="entry name" value="ZN2_CY6_FUNGAL_2"/>
    <property type="match status" value="2"/>
</dbReference>
<dbReference type="HOGENOM" id="CLU_017509_0_0_1"/>
<dbReference type="PROSITE" id="PS51719">
    <property type="entry name" value="G_SEPTIN"/>
    <property type="match status" value="1"/>
</dbReference>
<evidence type="ECO:0000256" key="3">
    <source>
        <dbReference type="ARBA" id="ARBA00023163"/>
    </source>
</evidence>
<feature type="region of interest" description="Disordered" evidence="6">
    <location>
        <begin position="621"/>
        <end position="673"/>
    </location>
</feature>
<dbReference type="InterPro" id="IPR050675">
    <property type="entry name" value="OAF3"/>
</dbReference>
<feature type="compositionally biased region" description="Basic and acidic residues" evidence="6">
    <location>
        <begin position="16"/>
        <end position="25"/>
    </location>
</feature>
<dbReference type="SUPFAM" id="SSF57701">
    <property type="entry name" value="Zn2/Cys6 DNA-binding domain"/>
    <property type="match status" value="2"/>
</dbReference>
<dbReference type="Gene3D" id="4.10.240.10">
    <property type="entry name" value="Zn(2)-C6 fungal-type DNA-binding domain"/>
    <property type="match status" value="2"/>
</dbReference>
<feature type="compositionally biased region" description="Low complexity" evidence="6">
    <location>
        <begin position="780"/>
        <end position="791"/>
    </location>
</feature>
<dbReference type="GO" id="GO:0000981">
    <property type="term" value="F:DNA-binding transcription factor activity, RNA polymerase II-specific"/>
    <property type="evidence" value="ECO:0007669"/>
    <property type="project" value="InterPro"/>
</dbReference>
<evidence type="ECO:0008006" key="11">
    <source>
        <dbReference type="Google" id="ProtNLM"/>
    </source>
</evidence>
<dbReference type="eggNOG" id="KOG2655">
    <property type="taxonomic scope" value="Eukaryota"/>
</dbReference>
<dbReference type="OrthoDB" id="10261408at2759"/>
<feature type="region of interest" description="Disordered" evidence="6">
    <location>
        <begin position="886"/>
        <end position="972"/>
    </location>
</feature>
<feature type="compositionally biased region" description="Basic and acidic residues" evidence="6">
    <location>
        <begin position="734"/>
        <end position="754"/>
    </location>
</feature>
<dbReference type="PROSITE" id="PS00463">
    <property type="entry name" value="ZN2_CY6_FUNGAL_1"/>
    <property type="match status" value="2"/>
</dbReference>
<feature type="compositionally biased region" description="Basic residues" evidence="6">
    <location>
        <begin position="633"/>
        <end position="642"/>
    </location>
</feature>
<keyword evidence="10" id="KW-1185">Reference proteome</keyword>
<comment type="similarity">
    <text evidence="5">Belongs to the TRAFAC class TrmE-Era-EngA-EngB-Septin-like GTPase superfamily. Septin GTPase family.</text>
</comment>
<dbReference type="InParanoid" id="W4K7E3"/>
<feature type="domain" description="Zn(2)-C6 fungal-type" evidence="7">
    <location>
        <begin position="851"/>
        <end position="881"/>
    </location>
</feature>
<dbReference type="InterPro" id="IPR030379">
    <property type="entry name" value="G_SEPTIN_dom"/>
</dbReference>
<evidence type="ECO:0000256" key="5">
    <source>
        <dbReference type="RuleBase" id="RU004560"/>
    </source>
</evidence>
<sequence length="991" mass="105800">MASFYPAPLDPAPHWHPRDSDDRPDPGPLPHPLLPRPPPPPPPAPPLDPAPSGYTLMVAGQRTGKTSFLRLLLDTSHVAPSATKDQLTSLAKFVQGCALHTPHIRSLSVDVLLDPSDSPHPQPVALTLIDTPSLDFLRNEAHAERIMHDILRHVDSKFAESLDDVRPVPRPSPPNPSQRPLAPRPFLIRAPLQDYKALTGDHHVHLCVCLSLPPARSPRPSLAHRASSPLSSCIYFLDPDDIVPPPDPSALLPPVPHAHPSGLSQLDPEARILEPPVTTNPPFCRPALPQAQVNAIHRLSSHVNVLPVIARADTLTNDRLAAIKLAVRHDLASAGIGFGIFDDVEQYQHLKDALDVPVLNGDVKPYLAHPNGSASSSATSSPTSPVTPSFLRLPYALISPDGYSHGDGVNRAPPSRHELVLQYTPQSHSHPSSYHLPPKIARGKFIRSYRWGYLDVLDHTHCDFLALRHAAFKHMQTLQKYTREYLLGKFRSQYLRGTSREAMVPPHHLLPVAVSSAPESAPLPPSNTRPILAIDVPPARGVAPRLSAHSATHQMPPGDPHGSSVAASATLSDSGQENGKPSASSAKSNRQRAKKITVACNFCRSRKLKCDGGRPACHQCLKRSNPCDYMPPQKRRGGARQRRQFDSNNSDSDADADAGPGSADERSLEMEPSLSPEVHAKPLVRAAAPQQQLVPASSVQVKTRETLSAERALHAYERLEDAPPASALASSQLDAERDRGFERERERERVDRRGVQILNGPSNGNGHVLGGGLPTITYTSPAQAPMAASAPPMLPPIRAVDEEPPSPPQAPPPAQASQPAPPPSQPAQRKRASTVTKGNRTSSNYGPKVVACNFCRARKTKCDGAHPTCASCARRSLACNYVNDPANGAPSRRRGGHAGPGTGTSARARGSRSPPEAPQPGPGAGAGSGTGPSSASEGYARSYDDALEEPPAEGKRAHALAEGDAAPPSKRVRVEGEVAGGAGAVPVLGVM</sequence>
<evidence type="ECO:0000256" key="1">
    <source>
        <dbReference type="ARBA" id="ARBA00023015"/>
    </source>
</evidence>
<dbReference type="GO" id="GO:0008270">
    <property type="term" value="F:zinc ion binding"/>
    <property type="evidence" value="ECO:0007669"/>
    <property type="project" value="InterPro"/>
</dbReference>
<reference evidence="9 10" key="1">
    <citation type="journal article" date="2012" name="New Phytol.">
        <title>Insight into trade-off between wood decay and parasitism from the genome of a fungal forest pathogen.</title>
        <authorList>
            <person name="Olson A."/>
            <person name="Aerts A."/>
            <person name="Asiegbu F."/>
            <person name="Belbahri L."/>
            <person name="Bouzid O."/>
            <person name="Broberg A."/>
            <person name="Canback B."/>
            <person name="Coutinho P.M."/>
            <person name="Cullen D."/>
            <person name="Dalman K."/>
            <person name="Deflorio G."/>
            <person name="van Diepen L.T."/>
            <person name="Dunand C."/>
            <person name="Duplessis S."/>
            <person name="Durling M."/>
            <person name="Gonthier P."/>
            <person name="Grimwood J."/>
            <person name="Fossdal C.G."/>
            <person name="Hansson D."/>
            <person name="Henrissat B."/>
            <person name="Hietala A."/>
            <person name="Himmelstrand K."/>
            <person name="Hoffmeister D."/>
            <person name="Hogberg N."/>
            <person name="James T.Y."/>
            <person name="Karlsson M."/>
            <person name="Kohler A."/>
            <person name="Kues U."/>
            <person name="Lee Y.H."/>
            <person name="Lin Y.C."/>
            <person name="Lind M."/>
            <person name="Lindquist E."/>
            <person name="Lombard V."/>
            <person name="Lucas S."/>
            <person name="Lunden K."/>
            <person name="Morin E."/>
            <person name="Murat C."/>
            <person name="Park J."/>
            <person name="Raffaello T."/>
            <person name="Rouze P."/>
            <person name="Salamov A."/>
            <person name="Schmutz J."/>
            <person name="Solheim H."/>
            <person name="Stahlberg J."/>
            <person name="Velez H."/>
            <person name="de Vries R.P."/>
            <person name="Wiebenga A."/>
            <person name="Woodward S."/>
            <person name="Yakovlev I."/>
            <person name="Garbelotto M."/>
            <person name="Martin F."/>
            <person name="Grigoriev I.V."/>
            <person name="Stenlid J."/>
        </authorList>
    </citation>
    <scope>NUCLEOTIDE SEQUENCE [LARGE SCALE GENOMIC DNA]</scope>
    <source>
        <strain evidence="9 10">TC 32-1</strain>
    </source>
</reference>
<dbReference type="RefSeq" id="XP_009546332.1">
    <property type="nucleotide sequence ID" value="XM_009548037.1"/>
</dbReference>
<keyword evidence="5" id="KW-0342">GTP-binding</keyword>
<proteinExistence type="inferred from homology"/>
<keyword evidence="5" id="KW-0547">Nucleotide-binding</keyword>
<evidence type="ECO:0000256" key="4">
    <source>
        <dbReference type="ARBA" id="ARBA00023242"/>
    </source>
</evidence>
<evidence type="ECO:0000313" key="9">
    <source>
        <dbReference type="EMBL" id="ETW81718.1"/>
    </source>
</evidence>
<dbReference type="STRING" id="747525.W4K7E3"/>
<feature type="compositionally biased region" description="Pro residues" evidence="6">
    <location>
        <begin position="168"/>
        <end position="177"/>
    </location>
</feature>
<dbReference type="PRINTS" id="PR00755">
    <property type="entry name" value="AFLATOXINBRP"/>
</dbReference>
<evidence type="ECO:0000256" key="6">
    <source>
        <dbReference type="SAM" id="MobiDB-lite"/>
    </source>
</evidence>
<dbReference type="PANTHER" id="PTHR31069:SF32">
    <property type="entry name" value="ARGININE METABOLISM REGULATION PROTEIN II"/>
    <property type="match status" value="1"/>
</dbReference>
<feature type="domain" description="Septin-type G" evidence="8">
    <location>
        <begin position="49"/>
        <end position="497"/>
    </location>
</feature>
<feature type="compositionally biased region" description="Low complexity" evidence="6">
    <location>
        <begin position="646"/>
        <end position="662"/>
    </location>
</feature>
<name>W4K7E3_HETIT</name>
<dbReference type="Pfam" id="PF00735">
    <property type="entry name" value="Septin"/>
    <property type="match status" value="2"/>
</dbReference>
<gene>
    <name evidence="9" type="ORF">HETIRDRAFT_458976</name>
</gene>
<dbReference type="Pfam" id="PF00172">
    <property type="entry name" value="Zn_clus"/>
    <property type="match status" value="2"/>
</dbReference>
<protein>
    <recommendedName>
        <fullName evidence="11">Zn(2)-C6 fungal-type domain-containing protein</fullName>
    </recommendedName>
</protein>
<feature type="compositionally biased region" description="Pro residues" evidence="6">
    <location>
        <begin position="805"/>
        <end position="825"/>
    </location>
</feature>
<feature type="compositionally biased region" description="Polar residues" evidence="6">
    <location>
        <begin position="833"/>
        <end position="843"/>
    </location>
</feature>
<dbReference type="AlphaFoldDB" id="W4K7E3"/>
<evidence type="ECO:0000259" key="7">
    <source>
        <dbReference type="PROSITE" id="PS50048"/>
    </source>
</evidence>
<dbReference type="InterPro" id="IPR001138">
    <property type="entry name" value="Zn2Cys6_DnaBD"/>
</dbReference>
<evidence type="ECO:0000313" key="10">
    <source>
        <dbReference type="Proteomes" id="UP000030671"/>
    </source>
</evidence>
<dbReference type="CDD" id="cd00067">
    <property type="entry name" value="GAL4"/>
    <property type="match status" value="2"/>
</dbReference>
<dbReference type="KEGG" id="hir:HETIRDRAFT_458976"/>
<organism evidence="9 10">
    <name type="scientific">Heterobasidion irregulare (strain TC 32-1)</name>
    <dbReference type="NCBI Taxonomy" id="747525"/>
    <lineage>
        <taxon>Eukaryota</taxon>
        <taxon>Fungi</taxon>
        <taxon>Dikarya</taxon>
        <taxon>Basidiomycota</taxon>
        <taxon>Agaricomycotina</taxon>
        <taxon>Agaricomycetes</taxon>
        <taxon>Russulales</taxon>
        <taxon>Bondarzewiaceae</taxon>
        <taxon>Heterobasidion</taxon>
        <taxon>Heterobasidion annosum species complex</taxon>
    </lineage>
</organism>
<feature type="compositionally biased region" description="Basic and acidic residues" evidence="6">
    <location>
        <begin position="952"/>
        <end position="961"/>
    </location>
</feature>
<dbReference type="PANTHER" id="PTHR31069">
    <property type="entry name" value="OLEATE-ACTIVATED TRANSCRIPTION FACTOR 1-RELATED"/>
    <property type="match status" value="1"/>
</dbReference>
<dbReference type="EMBL" id="KI925458">
    <property type="protein sequence ID" value="ETW81718.1"/>
    <property type="molecule type" value="Genomic_DNA"/>
</dbReference>
<evidence type="ECO:0000259" key="8">
    <source>
        <dbReference type="PROSITE" id="PS51719"/>
    </source>
</evidence>
<dbReference type="GeneID" id="20676966"/>
<feature type="compositionally biased region" description="Low complexity" evidence="6">
    <location>
        <begin position="722"/>
        <end position="733"/>
    </location>
</feature>
<feature type="region of interest" description="Disordered" evidence="6">
    <location>
        <begin position="162"/>
        <end position="183"/>
    </location>
</feature>
<dbReference type="Proteomes" id="UP000030671">
    <property type="component" value="Unassembled WGS sequence"/>
</dbReference>
<dbReference type="InterPro" id="IPR036864">
    <property type="entry name" value="Zn2-C6_fun-type_DNA-bd_sf"/>
</dbReference>
<feature type="compositionally biased region" description="Polar residues" evidence="6">
    <location>
        <begin position="565"/>
        <end position="588"/>
    </location>
</feature>
<feature type="region of interest" description="Disordered" evidence="6">
    <location>
        <begin position="1"/>
        <end position="52"/>
    </location>
</feature>
<feature type="region of interest" description="Disordered" evidence="6">
    <location>
        <begin position="716"/>
        <end position="843"/>
    </location>
</feature>
<keyword evidence="4" id="KW-0539">Nucleus</keyword>
<dbReference type="GO" id="GO:0003677">
    <property type="term" value="F:DNA binding"/>
    <property type="evidence" value="ECO:0007669"/>
    <property type="project" value="UniProtKB-KW"/>
</dbReference>
<dbReference type="SMART" id="SM00066">
    <property type="entry name" value="GAL4"/>
    <property type="match status" value="2"/>
</dbReference>
<feature type="compositionally biased region" description="Pro residues" evidence="6">
    <location>
        <begin position="26"/>
        <end position="49"/>
    </location>
</feature>
<keyword evidence="1" id="KW-0805">Transcription regulation</keyword>